<organism evidence="3 4">
    <name type="scientific">Pelomonas lactea</name>
    <dbReference type="NCBI Taxonomy" id="3299030"/>
    <lineage>
        <taxon>Bacteria</taxon>
        <taxon>Pseudomonadati</taxon>
        <taxon>Pseudomonadota</taxon>
        <taxon>Betaproteobacteria</taxon>
        <taxon>Burkholderiales</taxon>
        <taxon>Sphaerotilaceae</taxon>
        <taxon>Roseateles</taxon>
    </lineage>
</organism>
<feature type="region of interest" description="Disordered" evidence="1">
    <location>
        <begin position="39"/>
        <end position="105"/>
    </location>
</feature>
<dbReference type="RefSeq" id="WP_394513879.1">
    <property type="nucleotide sequence ID" value="NZ_JBIGHX010000010.1"/>
</dbReference>
<feature type="chain" id="PRO_5045970094" evidence="2">
    <location>
        <begin position="21"/>
        <end position="176"/>
    </location>
</feature>
<keyword evidence="2" id="KW-0732">Signal</keyword>
<comment type="caution">
    <text evidence="3">The sequence shown here is derived from an EMBL/GenBank/DDBJ whole genome shotgun (WGS) entry which is preliminary data.</text>
</comment>
<proteinExistence type="predicted"/>
<protein>
    <submittedName>
        <fullName evidence="3">Uncharacterized protein</fullName>
    </submittedName>
</protein>
<evidence type="ECO:0000313" key="3">
    <source>
        <dbReference type="EMBL" id="MFG6464465.1"/>
    </source>
</evidence>
<sequence length="176" mass="17957">MNRRHLTLGGALVATLAATAWVATRPEDDAAAPAVAAALPARRTAASAPGQPDAARPAATAVARQPWAEASPAQLAAWQPPPPPPPPPAAPPAPPAPPPPPMAPPMPYQMIGRVVEGEGAQAVEVALLAGPTKALSVRRGDVIDGQWRVEQVSPSGVGLTWLPAKLPQNIVFKAVP</sequence>
<evidence type="ECO:0000313" key="4">
    <source>
        <dbReference type="Proteomes" id="UP001606302"/>
    </source>
</evidence>
<keyword evidence="4" id="KW-1185">Reference proteome</keyword>
<name>A0ABW7GRC4_9BURK</name>
<evidence type="ECO:0000256" key="1">
    <source>
        <dbReference type="SAM" id="MobiDB-lite"/>
    </source>
</evidence>
<dbReference type="Proteomes" id="UP001606302">
    <property type="component" value="Unassembled WGS sequence"/>
</dbReference>
<evidence type="ECO:0000256" key="2">
    <source>
        <dbReference type="SAM" id="SignalP"/>
    </source>
</evidence>
<feature type="compositionally biased region" description="Pro residues" evidence="1">
    <location>
        <begin position="79"/>
        <end position="105"/>
    </location>
</feature>
<dbReference type="EMBL" id="JBIGHX010000010">
    <property type="protein sequence ID" value="MFG6464465.1"/>
    <property type="molecule type" value="Genomic_DNA"/>
</dbReference>
<accession>A0ABW7GRC4</accession>
<feature type="compositionally biased region" description="Low complexity" evidence="1">
    <location>
        <begin position="39"/>
        <end position="63"/>
    </location>
</feature>
<feature type="signal peptide" evidence="2">
    <location>
        <begin position="1"/>
        <end position="20"/>
    </location>
</feature>
<gene>
    <name evidence="3" type="ORF">ACG04Q_23040</name>
</gene>
<reference evidence="3 4" key="1">
    <citation type="submission" date="2024-08" db="EMBL/GenBank/DDBJ databases">
        <authorList>
            <person name="Lu H."/>
        </authorList>
    </citation>
    <scope>NUCLEOTIDE SEQUENCE [LARGE SCALE GENOMIC DNA]</scope>
    <source>
        <strain evidence="3 4">DXS20W</strain>
    </source>
</reference>